<dbReference type="Proteomes" id="UP000598174">
    <property type="component" value="Unassembled WGS sequence"/>
</dbReference>
<organism evidence="1 2">
    <name type="scientific">Paractinoplanes ferrugineus</name>
    <dbReference type="NCBI Taxonomy" id="113564"/>
    <lineage>
        <taxon>Bacteria</taxon>
        <taxon>Bacillati</taxon>
        <taxon>Actinomycetota</taxon>
        <taxon>Actinomycetes</taxon>
        <taxon>Micromonosporales</taxon>
        <taxon>Micromonosporaceae</taxon>
        <taxon>Paractinoplanes</taxon>
    </lineage>
</organism>
<gene>
    <name evidence="1" type="ORF">Afe05nite_06090</name>
</gene>
<name>A0A919IY14_9ACTN</name>
<keyword evidence="2" id="KW-1185">Reference proteome</keyword>
<dbReference type="EMBL" id="BOMM01000003">
    <property type="protein sequence ID" value="GIE08769.1"/>
    <property type="molecule type" value="Genomic_DNA"/>
</dbReference>
<dbReference type="AlphaFoldDB" id="A0A919IY14"/>
<reference evidence="1" key="1">
    <citation type="submission" date="2021-01" db="EMBL/GenBank/DDBJ databases">
        <title>Whole genome shotgun sequence of Actinoplanes ferrugineus NBRC 15555.</title>
        <authorList>
            <person name="Komaki H."/>
            <person name="Tamura T."/>
        </authorList>
    </citation>
    <scope>NUCLEOTIDE SEQUENCE</scope>
    <source>
        <strain evidence="1">NBRC 15555</strain>
    </source>
</reference>
<protein>
    <submittedName>
        <fullName evidence="1">Uncharacterized protein</fullName>
    </submittedName>
</protein>
<sequence>MRGEWEVGPNPYVPGVYGGDGFRPEDGRVEALDGTWAVVADYHSYPICVLRRRADGGVELLRGGAVVDAVALYVGAAPVVRYPGVSRWSRRGRKRWLVVAAPTAYPNHVGIVAAGEQRLTNRARTELRGPAAALLAGARGSAKPVSEQLAECGYRSLVRSADGLFEILHDPDSPGLPLVGRGREQCQFLEPASELWVWDPVKGGRPIEPFRGTVDELRLFHDTPKSAETGYPTPHFHLDDGPDVAEALMVLPRATAR</sequence>
<proteinExistence type="predicted"/>
<evidence type="ECO:0000313" key="2">
    <source>
        <dbReference type="Proteomes" id="UP000598174"/>
    </source>
</evidence>
<evidence type="ECO:0000313" key="1">
    <source>
        <dbReference type="EMBL" id="GIE08769.1"/>
    </source>
</evidence>
<comment type="caution">
    <text evidence="1">The sequence shown here is derived from an EMBL/GenBank/DDBJ whole genome shotgun (WGS) entry which is preliminary data.</text>
</comment>
<accession>A0A919IY14</accession>